<proteinExistence type="predicted"/>
<sequence>MQNVQIPRSAQQIPQQQYYYNERQQPQLRPQYQPQQPLNFGPSQNNVPTQNPFQLFSLPQMQQSSQSNLNPFHAFLNPVFGSLNNNQQQTFPQNQNNLTPQFPNQQQTVNLPQQSYQIPQNQNMHQQMQIQQPQQSIYHHPPSPQINIPQAHIPAQLPNIVAKPNNNQQPQLIQTASSINSAPYEHRKDVNPNEQFKPRQIYNVPYQQQQKVDKIPTNNFQNGPSKNIVSPPSPTYIPTMPHPKPTQTNIVPVQIVPQPIQPSNAVQGAYPFAGVNPGGPTPYTSNLLVDKKGKNQCPRQPNWEPCIDKNLANDRFKSCCTSLGEGCAQLCSYDQSLTTIQLAVLTGRCPLNKVGDMMVCASGYEDATQCCEAYGVFEPGFEQCRPYCNPSAGLPNDGILSEKYKCLGKLNQIQRCFYVTQRP</sequence>
<accession>A0AC35U4W1</accession>
<dbReference type="WBParaSite" id="RSKR_0000766600.1">
    <property type="protein sequence ID" value="RSKR_0000766600.1"/>
    <property type="gene ID" value="RSKR_0000766600"/>
</dbReference>
<reference evidence="2" key="1">
    <citation type="submission" date="2016-11" db="UniProtKB">
        <authorList>
            <consortium name="WormBaseParasite"/>
        </authorList>
    </citation>
    <scope>IDENTIFICATION</scope>
    <source>
        <strain evidence="2">KR3021</strain>
    </source>
</reference>
<name>A0AC35U4W1_9BILA</name>
<evidence type="ECO:0000313" key="1">
    <source>
        <dbReference type="Proteomes" id="UP000095286"/>
    </source>
</evidence>
<evidence type="ECO:0000313" key="2">
    <source>
        <dbReference type="WBParaSite" id="RSKR_0000766600.1"/>
    </source>
</evidence>
<protein>
    <submittedName>
        <fullName evidence="2">DB domain-containing protein</fullName>
    </submittedName>
</protein>
<dbReference type="Proteomes" id="UP000095286">
    <property type="component" value="Unplaced"/>
</dbReference>
<organism evidence="1 2">
    <name type="scientific">Rhabditophanes sp. KR3021</name>
    <dbReference type="NCBI Taxonomy" id="114890"/>
    <lineage>
        <taxon>Eukaryota</taxon>
        <taxon>Metazoa</taxon>
        <taxon>Ecdysozoa</taxon>
        <taxon>Nematoda</taxon>
        <taxon>Chromadorea</taxon>
        <taxon>Rhabditida</taxon>
        <taxon>Tylenchina</taxon>
        <taxon>Panagrolaimomorpha</taxon>
        <taxon>Strongyloidoidea</taxon>
        <taxon>Alloionematidae</taxon>
        <taxon>Rhabditophanes</taxon>
    </lineage>
</organism>